<name>A0A085ZUD5_9FLAO</name>
<proteinExistence type="predicted"/>
<organism evidence="1 2">
    <name type="scientific">Chryseobacterium luteum</name>
    <dbReference type="NCBI Taxonomy" id="421531"/>
    <lineage>
        <taxon>Bacteria</taxon>
        <taxon>Pseudomonadati</taxon>
        <taxon>Bacteroidota</taxon>
        <taxon>Flavobacteriia</taxon>
        <taxon>Flavobacteriales</taxon>
        <taxon>Weeksellaceae</taxon>
        <taxon>Chryseobacterium group</taxon>
        <taxon>Chryseobacterium</taxon>
    </lineage>
</organism>
<dbReference type="AlphaFoldDB" id="A0A085ZUD5"/>
<evidence type="ECO:0000313" key="1">
    <source>
        <dbReference type="EMBL" id="KFF08049.1"/>
    </source>
</evidence>
<dbReference type="EMBL" id="JPRO01000004">
    <property type="protein sequence ID" value="KFF08049.1"/>
    <property type="molecule type" value="Genomic_DNA"/>
</dbReference>
<reference evidence="1 2" key="1">
    <citation type="submission" date="2014-07" db="EMBL/GenBank/DDBJ databases">
        <title>Genome of Chryseobacterium luteum DSM 18605.</title>
        <authorList>
            <person name="Stropko S.J."/>
            <person name="Pipes S.E."/>
            <person name="Newman J.D."/>
        </authorList>
    </citation>
    <scope>NUCLEOTIDE SEQUENCE [LARGE SCALE GENOMIC DNA]</scope>
    <source>
        <strain evidence="1 2">DSM 18605</strain>
    </source>
</reference>
<dbReference type="InterPro" id="IPR028944">
    <property type="entry name" value="PRTase_ComF-like"/>
</dbReference>
<dbReference type="Pfam" id="PF15610">
    <property type="entry name" value="PRTase_3"/>
    <property type="match status" value="1"/>
</dbReference>
<dbReference type="STRING" id="421531.IX38_07785"/>
<keyword evidence="2" id="KW-1185">Reference proteome</keyword>
<dbReference type="RefSeq" id="WP_034703450.1">
    <property type="nucleotide sequence ID" value="NZ_JPRO01000004.1"/>
</dbReference>
<dbReference type="Proteomes" id="UP000028703">
    <property type="component" value="Unassembled WGS sequence"/>
</dbReference>
<accession>A0A085ZUD5</accession>
<comment type="caution">
    <text evidence="1">The sequence shown here is derived from an EMBL/GenBank/DDBJ whole genome shotgun (WGS) entry which is preliminary data.</text>
</comment>
<dbReference type="OrthoDB" id="8420922at2"/>
<dbReference type="eggNOG" id="COG1040">
    <property type="taxonomic scope" value="Bacteria"/>
</dbReference>
<evidence type="ECO:0000313" key="2">
    <source>
        <dbReference type="Proteomes" id="UP000028703"/>
    </source>
</evidence>
<evidence type="ECO:0008006" key="3">
    <source>
        <dbReference type="Google" id="ProtNLM"/>
    </source>
</evidence>
<gene>
    <name evidence="1" type="ORF">IX38_07785</name>
</gene>
<protein>
    <recommendedName>
        <fullName evidence="3">PRTase ComF-like</fullName>
    </recommendedName>
</protein>
<sequence length="274" mass="32536">MNKRYSLHHIHSADEFTFSPAEYSYFKYGDKSYAEKFAKELFSGFITEYAELLKTEKEIVVLPSPYMAIPTASNFLCFFFKKHLDLYLFQKGMKSSIISKINRNHTYITDYGNLNFEDRKNLIANDTYYIDKDFLRGKLCIFIDDIKITGSHEYTVNRILNEYDVEADFMFLYYAELMNFDIDPKIENHFNYYAVKNIQHVAEVMAKPSFEFNTRIVKYILGLDSSNFDYLTSKVKKEQMEMLLELAISNNYHLIKEYENNINTLTQTELYYGY</sequence>